<gene>
    <name evidence="1" type="ORF">MEDL_28649</name>
</gene>
<organism evidence="1 2">
    <name type="scientific">Mytilus edulis</name>
    <name type="common">Blue mussel</name>
    <dbReference type="NCBI Taxonomy" id="6550"/>
    <lineage>
        <taxon>Eukaryota</taxon>
        <taxon>Metazoa</taxon>
        <taxon>Spiralia</taxon>
        <taxon>Lophotrochozoa</taxon>
        <taxon>Mollusca</taxon>
        <taxon>Bivalvia</taxon>
        <taxon>Autobranchia</taxon>
        <taxon>Pteriomorphia</taxon>
        <taxon>Mytilida</taxon>
        <taxon>Mytiloidea</taxon>
        <taxon>Mytilidae</taxon>
        <taxon>Mytilinae</taxon>
        <taxon>Mytilus</taxon>
    </lineage>
</organism>
<dbReference type="GO" id="GO:0007508">
    <property type="term" value="P:larval heart development"/>
    <property type="evidence" value="ECO:0007669"/>
    <property type="project" value="TreeGrafter"/>
</dbReference>
<evidence type="ECO:0000313" key="1">
    <source>
        <dbReference type="EMBL" id="CAG2214857.1"/>
    </source>
</evidence>
<sequence>MACDFNLPDWDWKTKSLKPNTQHTNVHHKFTDILEDHGLQQMAEEPTRESNTLNLIITNYPNCFNRVETIPGISDHDIVFAELDAIPSKQRRAARYVTNIYHNTSSVSDMLNQLEWKPIEDRRRTSRLIMMYKLANGMVKVDTNYTLIPPDRLSRNISTNEYQVPSCRTEVRKESFYLRRRYENGTPYHTVPPMQVVLNASRPTFMR</sequence>
<dbReference type="OrthoDB" id="6155669at2759"/>
<dbReference type="Proteomes" id="UP000683360">
    <property type="component" value="Unassembled WGS sequence"/>
</dbReference>
<dbReference type="EMBL" id="CAJPWZ010001427">
    <property type="protein sequence ID" value="CAG2214857.1"/>
    <property type="molecule type" value="Genomic_DNA"/>
</dbReference>
<dbReference type="PANTHER" id="PTHR33395">
    <property type="entry name" value="TRANSCRIPTASE, PUTATIVE-RELATED-RELATED"/>
    <property type="match status" value="1"/>
</dbReference>
<name>A0A8S3S192_MYTED</name>
<proteinExistence type="predicted"/>
<comment type="caution">
    <text evidence="1">The sequence shown here is derived from an EMBL/GenBank/DDBJ whole genome shotgun (WGS) entry which is preliminary data.</text>
</comment>
<accession>A0A8S3S192</accession>
<reference evidence="1" key="1">
    <citation type="submission" date="2021-03" db="EMBL/GenBank/DDBJ databases">
        <authorList>
            <person name="Bekaert M."/>
        </authorList>
    </citation>
    <scope>NUCLEOTIDE SEQUENCE</scope>
</reference>
<evidence type="ECO:0008006" key="3">
    <source>
        <dbReference type="Google" id="ProtNLM"/>
    </source>
</evidence>
<dbReference type="AlphaFoldDB" id="A0A8S3S192"/>
<dbReference type="PANTHER" id="PTHR33395:SF22">
    <property type="entry name" value="REVERSE TRANSCRIPTASE DOMAIN-CONTAINING PROTEIN"/>
    <property type="match status" value="1"/>
</dbReference>
<protein>
    <recommendedName>
        <fullName evidence="3">Endonuclease/exonuclease/phosphatase domain-containing protein</fullName>
    </recommendedName>
</protein>
<keyword evidence="2" id="KW-1185">Reference proteome</keyword>
<evidence type="ECO:0000313" key="2">
    <source>
        <dbReference type="Proteomes" id="UP000683360"/>
    </source>
</evidence>
<dbReference type="GO" id="GO:0031012">
    <property type="term" value="C:extracellular matrix"/>
    <property type="evidence" value="ECO:0007669"/>
    <property type="project" value="TreeGrafter"/>
</dbReference>
<dbReference type="GO" id="GO:0061343">
    <property type="term" value="P:cell adhesion involved in heart morphogenesis"/>
    <property type="evidence" value="ECO:0007669"/>
    <property type="project" value="TreeGrafter"/>
</dbReference>